<evidence type="ECO:0000256" key="11">
    <source>
        <dbReference type="ARBA" id="ARBA00023136"/>
    </source>
</evidence>
<dbReference type="GO" id="GO:0050660">
    <property type="term" value="F:flavin adenine dinucleotide binding"/>
    <property type="evidence" value="ECO:0007669"/>
    <property type="project" value="InterPro"/>
</dbReference>
<feature type="domain" description="Glucose-methanol-choline oxidoreductase N-terminal" evidence="15">
    <location>
        <begin position="279"/>
        <end position="497"/>
    </location>
</feature>
<dbReference type="InterPro" id="IPR036188">
    <property type="entry name" value="FAD/NAD-bd_sf"/>
</dbReference>
<dbReference type="InterPro" id="IPR012400">
    <property type="entry name" value="Long_Oxdase"/>
</dbReference>
<dbReference type="Pfam" id="PF00890">
    <property type="entry name" value="FAD_binding_2"/>
    <property type="match status" value="1"/>
</dbReference>
<protein>
    <recommendedName>
        <fullName evidence="5 12">Long-chain-alcohol oxidase</fullName>
        <ecNumber evidence="5 12">1.1.3.20</ecNumber>
    </recommendedName>
</protein>
<keyword evidence="19" id="KW-1185">Reference proteome</keyword>
<dbReference type="GO" id="GO:0046577">
    <property type="term" value="F:long-chain-alcohol oxidase activity"/>
    <property type="evidence" value="ECO:0007669"/>
    <property type="project" value="UniProtKB-EC"/>
</dbReference>
<organism evidence="18 19">
    <name type="scientific">Apium graveolens</name>
    <name type="common">Celery</name>
    <dbReference type="NCBI Taxonomy" id="4045"/>
    <lineage>
        <taxon>Eukaryota</taxon>
        <taxon>Viridiplantae</taxon>
        <taxon>Streptophyta</taxon>
        <taxon>Embryophyta</taxon>
        <taxon>Tracheophyta</taxon>
        <taxon>Spermatophyta</taxon>
        <taxon>Magnoliopsida</taxon>
        <taxon>eudicotyledons</taxon>
        <taxon>Gunneridae</taxon>
        <taxon>Pentapetalae</taxon>
        <taxon>asterids</taxon>
        <taxon>campanulids</taxon>
        <taxon>Apiales</taxon>
        <taxon>Apiaceae</taxon>
        <taxon>Apioideae</taxon>
        <taxon>apioid superclade</taxon>
        <taxon>Apieae</taxon>
        <taxon>Apium</taxon>
    </lineage>
</organism>
<gene>
    <name evidence="18" type="ORF">AG4045_013458</name>
</gene>
<evidence type="ECO:0000256" key="1">
    <source>
        <dbReference type="ARBA" id="ARBA00000920"/>
    </source>
</evidence>
<evidence type="ECO:0000256" key="6">
    <source>
        <dbReference type="ARBA" id="ARBA00022630"/>
    </source>
</evidence>
<keyword evidence="8 14" id="KW-0274">FAD</keyword>
<evidence type="ECO:0000313" key="19">
    <source>
        <dbReference type="Proteomes" id="UP000593563"/>
    </source>
</evidence>
<evidence type="ECO:0000256" key="13">
    <source>
        <dbReference type="PIRSR" id="PIRSR028937-1"/>
    </source>
</evidence>
<evidence type="ECO:0000256" key="9">
    <source>
        <dbReference type="ARBA" id="ARBA00022989"/>
    </source>
</evidence>
<evidence type="ECO:0000256" key="5">
    <source>
        <dbReference type="ARBA" id="ARBA00013125"/>
    </source>
</evidence>
<feature type="active site" description="Proton acceptor" evidence="13">
    <location>
        <position position="669"/>
    </location>
</feature>
<reference evidence="18" key="1">
    <citation type="submission" date="2020-01" db="EMBL/GenBank/DDBJ databases">
        <title>The Celery Genome Sequence Reveals Sequential Paleo-tetraploidization, Resistance Gene Elimination, Karyotype Evolution, and Functional Innovation in Apiales.</title>
        <authorList>
            <person name="Song X."/>
        </authorList>
    </citation>
    <scope>NUCLEOTIDE SEQUENCE</scope>
    <source>
        <tissue evidence="18">Leaf</tissue>
    </source>
</reference>
<dbReference type="PANTHER" id="PTHR46056:SF12">
    <property type="entry name" value="LONG-CHAIN-ALCOHOL OXIDASE"/>
    <property type="match status" value="1"/>
</dbReference>
<keyword evidence="9" id="KW-1133">Transmembrane helix</keyword>
<feature type="domain" description="FAD-dependent oxidoreductase 2 FAD-binding" evidence="16">
    <location>
        <begin position="231"/>
        <end position="264"/>
    </location>
</feature>
<evidence type="ECO:0000256" key="7">
    <source>
        <dbReference type="ARBA" id="ARBA00022692"/>
    </source>
</evidence>
<name>A0A6L5B9B1_APIGR</name>
<dbReference type="SUPFAM" id="SSF51905">
    <property type="entry name" value="FAD/NAD(P)-binding domain"/>
    <property type="match status" value="1"/>
</dbReference>
<keyword evidence="7" id="KW-0812">Transmembrane</keyword>
<keyword evidence="6" id="KW-0285">Flavoprotein</keyword>
<evidence type="ECO:0000256" key="2">
    <source>
        <dbReference type="ARBA" id="ARBA00003842"/>
    </source>
</evidence>
<dbReference type="Pfam" id="PF05199">
    <property type="entry name" value="GMC_oxred_C"/>
    <property type="match status" value="1"/>
</dbReference>
<feature type="domain" description="Glucose-methanol-choline oxidoreductase C-terminal" evidence="17">
    <location>
        <begin position="588"/>
        <end position="721"/>
    </location>
</feature>
<evidence type="ECO:0000256" key="8">
    <source>
        <dbReference type="ARBA" id="ARBA00022827"/>
    </source>
</evidence>
<evidence type="ECO:0000256" key="14">
    <source>
        <dbReference type="PIRSR" id="PIRSR028937-2"/>
    </source>
</evidence>
<evidence type="ECO:0000313" key="18">
    <source>
        <dbReference type="EMBL" id="KAF1002299.1"/>
    </source>
</evidence>
<dbReference type="EMBL" id="WRXP01001482">
    <property type="protein sequence ID" value="KAF1002299.1"/>
    <property type="molecule type" value="Genomic_DNA"/>
</dbReference>
<dbReference type="PIRSF" id="PIRSF028937">
    <property type="entry name" value="Lg_Ch_AO"/>
    <property type="match status" value="1"/>
</dbReference>
<accession>A0A6L5B9B1</accession>
<evidence type="ECO:0000256" key="4">
    <source>
        <dbReference type="ARBA" id="ARBA00010790"/>
    </source>
</evidence>
<dbReference type="InterPro" id="IPR000172">
    <property type="entry name" value="GMC_OxRdtase_N"/>
</dbReference>
<comment type="caution">
    <text evidence="18">The sequence shown here is derived from an EMBL/GenBank/DDBJ whole genome shotgun (WGS) entry which is preliminary data.</text>
</comment>
<dbReference type="PANTHER" id="PTHR46056">
    <property type="entry name" value="LONG-CHAIN-ALCOHOL OXIDASE"/>
    <property type="match status" value="1"/>
</dbReference>
<dbReference type="InterPro" id="IPR007867">
    <property type="entry name" value="GMC_OxRtase_C"/>
</dbReference>
<sequence>MESRRDSSSVNKPHILLRGGTKKIYSHGLSLSQIQTLSSITEAFVPHHLSPHSISTSKVPSPQSPLSHEIAETMKTRLLPEAMMLVKLSLMLLSTRLGSLLLCGFVCLDWSWPFVKKFSELPLNKREHILLKWSSGTNLFMPLRLVFALFKAYCCYTAFSWTDENSTNQACEAIGYHVHNEEIKTNAQKDRPLENGIIETKDCNDISFKKSLIQKGLEVTEDETIFRIKCDVVIVGSGCGGAVAAAHLASSGQKVVVLEKGNYFVAQDYSQIEGPSNHELFEKGGLLASDNGQVMIKAGSTVGGGTAVNWSATLRTPDDVLKDWSEEQKLPLFGSSQYQEAMDAVSKRLGVTYDCPNEGFSNSVIRKGCENLGLKVERIPRNSPEDHYCGLCSFGCKKGDKRGADTTWLVDAVQSEAVILTGVKAEKFILGEDRNGGTKNRCFGVMANSVSNNITKKLQIEARVTVSSCGALSTPPLMISSGLKNRNIGRNLHLHPVIFAWGYFPEQSSNIEGKSYTGGILTTLHKVESEDSKVGSVVEAATLGPGTYAALFPWTSGNDMKINMTKYARTAILFSLVRDQSSGDVKSEGRVSYDINKHDEENLKHGLRRVLRIMIEAGAIEVGTFRNDGQRMKCEGIKSKDVEEFLDNVAALKGPKSNEEYWTVYASAHQMGSCKMGANEEDGAVDENGESWEAKGLFVIDGSVLPSAVGVNPMLTIYSTAYCISKKLAESMKKGNF</sequence>
<evidence type="ECO:0000256" key="12">
    <source>
        <dbReference type="PIRNR" id="PIRNR028937"/>
    </source>
</evidence>
<dbReference type="Pfam" id="PF00732">
    <property type="entry name" value="GMC_oxred_N"/>
    <property type="match status" value="1"/>
</dbReference>
<evidence type="ECO:0000259" key="17">
    <source>
        <dbReference type="Pfam" id="PF05199"/>
    </source>
</evidence>
<evidence type="ECO:0000259" key="15">
    <source>
        <dbReference type="Pfam" id="PF00732"/>
    </source>
</evidence>
<keyword evidence="11 12" id="KW-0472">Membrane</keyword>
<dbReference type="GO" id="GO:0016020">
    <property type="term" value="C:membrane"/>
    <property type="evidence" value="ECO:0007669"/>
    <property type="project" value="UniProtKB-SubCell"/>
</dbReference>
<evidence type="ECO:0000259" key="16">
    <source>
        <dbReference type="Pfam" id="PF00890"/>
    </source>
</evidence>
<comment type="subcellular location">
    <subcellularLocation>
        <location evidence="3 12">Membrane</location>
    </subcellularLocation>
</comment>
<dbReference type="Gene3D" id="3.50.50.60">
    <property type="entry name" value="FAD/NAD(P)-binding domain"/>
    <property type="match status" value="2"/>
</dbReference>
<keyword evidence="10 12" id="KW-0560">Oxidoreductase</keyword>
<dbReference type="AlphaFoldDB" id="A0A6L5B9B1"/>
<comment type="similarity">
    <text evidence="4 12">Belongs to the GMC oxidoreductase family.</text>
</comment>
<dbReference type="InterPro" id="IPR003953">
    <property type="entry name" value="FAD-dep_OxRdtase_2_FAD-bd"/>
</dbReference>
<evidence type="ECO:0000256" key="10">
    <source>
        <dbReference type="ARBA" id="ARBA00023002"/>
    </source>
</evidence>
<evidence type="ECO:0000256" key="3">
    <source>
        <dbReference type="ARBA" id="ARBA00004370"/>
    </source>
</evidence>
<dbReference type="Proteomes" id="UP000593563">
    <property type="component" value="Unassembled WGS sequence"/>
</dbReference>
<comment type="catalytic activity">
    <reaction evidence="1 12">
        <text>a long-chain primary fatty alcohol + O2 = a long-chain fatty aldehyde + H2O2</text>
        <dbReference type="Rhea" id="RHEA:22756"/>
        <dbReference type="ChEBI" id="CHEBI:15379"/>
        <dbReference type="ChEBI" id="CHEBI:16240"/>
        <dbReference type="ChEBI" id="CHEBI:17176"/>
        <dbReference type="ChEBI" id="CHEBI:77396"/>
        <dbReference type="EC" id="1.1.3.20"/>
    </reaction>
</comment>
<comment type="function">
    <text evidence="2 12">Long-chain fatty alcohol oxidase involved in the omega-oxidation pathway of lipid degradation.</text>
</comment>
<feature type="binding site" evidence="14">
    <location>
        <begin position="230"/>
        <end position="245"/>
    </location>
    <ligand>
        <name>FAD</name>
        <dbReference type="ChEBI" id="CHEBI:57692"/>
    </ligand>
</feature>
<dbReference type="EC" id="1.1.3.20" evidence="5 12"/>
<proteinExistence type="inferred from homology"/>